<feature type="transmembrane region" description="Helical" evidence="1">
    <location>
        <begin position="140"/>
        <end position="159"/>
    </location>
</feature>
<sequence>MPTPCDRGSILAASSWTKPRRWETIAFLIVLGLLAGWPLGPALVGFKVASPSDWVLATAVFEGLAEPGAVLPYEPRNRLQTDPTLQFEPWVEFNRAALWQGWLPLWNDRVALGAPHWANAQSAVLDPFHLISYLGQPPFTFAWVLWARWMVSGWGMFLLADRWGLQRPGRWFAGLAYAFGGFTTLWLHHTVASSSAWLPWCLLAADRLVEHPSAQRSAVLALPLTFSCLGGHVQTAAHVWILTAAWGLFRASDRRGLRAGLAGFLLAIGLSAAVWLPLLAYLGRSPVWEDRAAERPWPLALVPPRWIEAIRFVDALALGSQRRGHPNLARPLGADNLNESAGGFAGMLTLMVLAPLGWTASRRVASNDLDHRRVRPGVAWSTIRPAWFALGVGVAGGLVALEVPPAINLVRAVPLLNAIDHRRLTLWCLFALAILGGLGWDAWCRRDPLPWSKRQAAWVGRMLLAGGVLVWVVAVGVALAGPSWERWIRADALAVNPRIEPAELEIRVARRLEAIQTFGIWHFFTTGCLALAGWWALRLRLQTPKAGTTLVWSAVVLGGAIGLDLARLVQGQHPLIDPDLARFEPWPPTLCRLRERLGEGGRVVGLGAELPPNLAMRFGLADLRNYDSIEQTAMLAFLEPLFEKTSGTNRTSRRDITWAGVERGWTRLEAAGVEALVADTPPPETIRPRLDAWEVVEPSASLGRRGRPVWIAWLRPPGPTVRPLDGRPPWRDRVTRLRSGHWRIEPDPCLFGPGLENSGPTQPAERRWFVRQTFDPGWKARDDQGRALPLEPCPPELGPCFVVVANRDETTAGPPCPRWIDVVYEPPEVAWGLAVAGATLLVILGVLIRFHRSS</sequence>
<evidence type="ECO:0008006" key="4">
    <source>
        <dbReference type="Google" id="ProtNLM"/>
    </source>
</evidence>
<accession>E8QYX3</accession>
<feature type="transmembrane region" description="Helical" evidence="1">
    <location>
        <begin position="456"/>
        <end position="480"/>
    </location>
</feature>
<keyword evidence="1" id="KW-1133">Transmembrane helix</keyword>
<feature type="transmembrane region" description="Helical" evidence="1">
    <location>
        <begin position="261"/>
        <end position="282"/>
    </location>
</feature>
<feature type="transmembrane region" description="Helical" evidence="1">
    <location>
        <begin position="549"/>
        <end position="569"/>
    </location>
</feature>
<dbReference type="AlphaFoldDB" id="E8QYX3"/>
<protein>
    <recommendedName>
        <fullName evidence="4">Bacterial membrane protein YfhO</fullName>
    </recommendedName>
</protein>
<dbReference type="EMBL" id="CP002353">
    <property type="protein sequence ID" value="ADV62110.1"/>
    <property type="molecule type" value="Genomic_DNA"/>
</dbReference>
<feature type="transmembrane region" description="Helical" evidence="1">
    <location>
        <begin position="341"/>
        <end position="361"/>
    </location>
</feature>
<feature type="transmembrane region" description="Helical" evidence="1">
    <location>
        <begin position="25"/>
        <end position="46"/>
    </location>
</feature>
<evidence type="ECO:0000256" key="1">
    <source>
        <dbReference type="SAM" id="Phobius"/>
    </source>
</evidence>
<dbReference type="STRING" id="575540.Isop_1525"/>
<keyword evidence="1" id="KW-0472">Membrane</keyword>
<feature type="transmembrane region" description="Helical" evidence="1">
    <location>
        <begin position="382"/>
        <end position="404"/>
    </location>
</feature>
<feature type="transmembrane region" description="Helical" evidence="1">
    <location>
        <begin position="171"/>
        <end position="189"/>
    </location>
</feature>
<feature type="transmembrane region" description="Helical" evidence="1">
    <location>
        <begin position="424"/>
        <end position="444"/>
    </location>
</feature>
<dbReference type="Proteomes" id="UP000008631">
    <property type="component" value="Chromosome"/>
</dbReference>
<gene>
    <name evidence="2" type="ordered locus">Isop_1525</name>
</gene>
<reference evidence="2 3" key="2">
    <citation type="journal article" date="2011" name="Stand. Genomic Sci.">
        <title>Complete genome sequence of Isosphaera pallida type strain (IS1B).</title>
        <authorList>
            <consortium name="US DOE Joint Genome Institute (JGI-PGF)"/>
            <person name="Goker M."/>
            <person name="Cleland D."/>
            <person name="Saunders E."/>
            <person name="Lapidus A."/>
            <person name="Nolan M."/>
            <person name="Lucas S."/>
            <person name="Hammon N."/>
            <person name="Deshpande S."/>
            <person name="Cheng J.F."/>
            <person name="Tapia R."/>
            <person name="Han C."/>
            <person name="Goodwin L."/>
            <person name="Pitluck S."/>
            <person name="Liolios K."/>
            <person name="Pagani I."/>
            <person name="Ivanova N."/>
            <person name="Mavromatis K."/>
            <person name="Pati A."/>
            <person name="Chen A."/>
            <person name="Palaniappan K."/>
            <person name="Land M."/>
            <person name="Hauser L."/>
            <person name="Chang Y.J."/>
            <person name="Jeffries C.D."/>
            <person name="Detter J.C."/>
            <person name="Beck B."/>
            <person name="Woyke T."/>
            <person name="Bristow J."/>
            <person name="Eisen J.A."/>
            <person name="Markowitz V."/>
            <person name="Hugenholtz P."/>
            <person name="Kyrpides N.C."/>
            <person name="Klenk H.P."/>
        </authorList>
    </citation>
    <scope>NUCLEOTIDE SEQUENCE [LARGE SCALE GENOMIC DNA]</scope>
    <source>
        <strain evidence="3">ATCC 43644 / DSM 9630 / IS1B</strain>
    </source>
</reference>
<organism evidence="2 3">
    <name type="scientific">Isosphaera pallida (strain ATCC 43644 / DSM 9630 / IS1B)</name>
    <dbReference type="NCBI Taxonomy" id="575540"/>
    <lineage>
        <taxon>Bacteria</taxon>
        <taxon>Pseudomonadati</taxon>
        <taxon>Planctomycetota</taxon>
        <taxon>Planctomycetia</taxon>
        <taxon>Isosphaerales</taxon>
        <taxon>Isosphaeraceae</taxon>
        <taxon>Isosphaera</taxon>
    </lineage>
</organism>
<dbReference type="eggNOG" id="COG4485">
    <property type="taxonomic scope" value="Bacteria"/>
</dbReference>
<evidence type="ECO:0000313" key="3">
    <source>
        <dbReference type="Proteomes" id="UP000008631"/>
    </source>
</evidence>
<reference key="1">
    <citation type="submission" date="2010-11" db="EMBL/GenBank/DDBJ databases">
        <title>The complete sequence of chromosome of Isophaera pallida ATCC 43644.</title>
        <authorList>
            <consortium name="US DOE Joint Genome Institute (JGI-PGF)"/>
            <person name="Lucas S."/>
            <person name="Copeland A."/>
            <person name="Lapidus A."/>
            <person name="Bruce D."/>
            <person name="Goodwin L."/>
            <person name="Pitluck S."/>
            <person name="Kyrpides N."/>
            <person name="Mavromatis K."/>
            <person name="Pagani I."/>
            <person name="Ivanova N."/>
            <person name="Saunders E."/>
            <person name="Brettin T."/>
            <person name="Detter J.C."/>
            <person name="Han C."/>
            <person name="Tapia R."/>
            <person name="Land M."/>
            <person name="Hauser L."/>
            <person name="Markowitz V."/>
            <person name="Cheng J.-F."/>
            <person name="Hugenholtz P."/>
            <person name="Woyke T."/>
            <person name="Wu D."/>
            <person name="Eisen J.A."/>
        </authorList>
    </citation>
    <scope>NUCLEOTIDE SEQUENCE</scope>
    <source>
        <strain>ATCC 43644</strain>
    </source>
</reference>
<dbReference type="KEGG" id="ipa:Isop_1525"/>
<dbReference type="HOGENOM" id="CLU_334275_0_0_0"/>
<evidence type="ECO:0000313" key="2">
    <source>
        <dbReference type="EMBL" id="ADV62110.1"/>
    </source>
</evidence>
<proteinExistence type="predicted"/>
<dbReference type="InParanoid" id="E8QYX3"/>
<feature type="transmembrane region" description="Helical" evidence="1">
    <location>
        <begin position="829"/>
        <end position="850"/>
    </location>
</feature>
<name>E8QYX3_ISOPI</name>
<keyword evidence="1" id="KW-0812">Transmembrane</keyword>
<keyword evidence="3" id="KW-1185">Reference proteome</keyword>
<feature type="transmembrane region" description="Helical" evidence="1">
    <location>
        <begin position="229"/>
        <end position="249"/>
    </location>
</feature>
<feature type="transmembrane region" description="Helical" evidence="1">
    <location>
        <begin position="518"/>
        <end position="537"/>
    </location>
</feature>